<organism evidence="1 2">
    <name type="scientific">Mycena maculata</name>
    <dbReference type="NCBI Taxonomy" id="230809"/>
    <lineage>
        <taxon>Eukaryota</taxon>
        <taxon>Fungi</taxon>
        <taxon>Dikarya</taxon>
        <taxon>Basidiomycota</taxon>
        <taxon>Agaricomycotina</taxon>
        <taxon>Agaricomycetes</taxon>
        <taxon>Agaricomycetidae</taxon>
        <taxon>Agaricales</taxon>
        <taxon>Marasmiineae</taxon>
        <taxon>Mycenaceae</taxon>
        <taxon>Mycena</taxon>
    </lineage>
</organism>
<gene>
    <name evidence="1" type="ORF">DFH07DRAFT_861342</name>
</gene>
<evidence type="ECO:0000313" key="1">
    <source>
        <dbReference type="EMBL" id="KAJ7717496.1"/>
    </source>
</evidence>
<accession>A0AAD7MHS5</accession>
<sequence>MSNSAILARTLTRTGLNTAQLAVNPTGTRSGTVLMNVGGDLREGGARTPHGSGSGCDLRVKLNLFEQLYDALEWRRGVRALDGVATSPLVARAERGGQLHVNPIWPTLIFSTNPWRLDTNHAQVVLSQLSFGRMIYARLESTSTSGRGTEPTNAAEEYGSTWKYPDRLTKSHQTEATWLKYSMVLCEDGRKCNSWKRWAYYNIIVSAEK</sequence>
<dbReference type="Proteomes" id="UP001215280">
    <property type="component" value="Unassembled WGS sequence"/>
</dbReference>
<name>A0AAD7MHS5_9AGAR</name>
<comment type="caution">
    <text evidence="1">The sequence shown here is derived from an EMBL/GenBank/DDBJ whole genome shotgun (WGS) entry which is preliminary data.</text>
</comment>
<proteinExistence type="predicted"/>
<reference evidence="1" key="1">
    <citation type="submission" date="2023-03" db="EMBL/GenBank/DDBJ databases">
        <title>Massive genome expansion in bonnet fungi (Mycena s.s.) driven by repeated elements and novel gene families across ecological guilds.</title>
        <authorList>
            <consortium name="Lawrence Berkeley National Laboratory"/>
            <person name="Harder C.B."/>
            <person name="Miyauchi S."/>
            <person name="Viragh M."/>
            <person name="Kuo A."/>
            <person name="Thoen E."/>
            <person name="Andreopoulos B."/>
            <person name="Lu D."/>
            <person name="Skrede I."/>
            <person name="Drula E."/>
            <person name="Henrissat B."/>
            <person name="Morin E."/>
            <person name="Kohler A."/>
            <person name="Barry K."/>
            <person name="LaButti K."/>
            <person name="Morin E."/>
            <person name="Salamov A."/>
            <person name="Lipzen A."/>
            <person name="Mereny Z."/>
            <person name="Hegedus B."/>
            <person name="Baldrian P."/>
            <person name="Stursova M."/>
            <person name="Weitz H."/>
            <person name="Taylor A."/>
            <person name="Grigoriev I.V."/>
            <person name="Nagy L.G."/>
            <person name="Martin F."/>
            <person name="Kauserud H."/>
        </authorList>
    </citation>
    <scope>NUCLEOTIDE SEQUENCE</scope>
    <source>
        <strain evidence="1">CBHHK188m</strain>
    </source>
</reference>
<dbReference type="AlphaFoldDB" id="A0AAD7MHS5"/>
<dbReference type="EMBL" id="JARJLG010000317">
    <property type="protein sequence ID" value="KAJ7717496.1"/>
    <property type="molecule type" value="Genomic_DNA"/>
</dbReference>
<evidence type="ECO:0000313" key="2">
    <source>
        <dbReference type="Proteomes" id="UP001215280"/>
    </source>
</evidence>
<protein>
    <submittedName>
        <fullName evidence="1">Uncharacterized protein</fullName>
    </submittedName>
</protein>
<keyword evidence="2" id="KW-1185">Reference proteome</keyword>